<evidence type="ECO:0000256" key="1">
    <source>
        <dbReference type="SAM" id="Coils"/>
    </source>
</evidence>
<reference evidence="3 4" key="1">
    <citation type="journal article" date="2018" name="BMC Genomics">
        <title>Genomic evidence for intraspecific hybridization in a clonal and extremely halotolerant yeast.</title>
        <authorList>
            <person name="Gostincar C."/>
            <person name="Stajich J.E."/>
            <person name="Zupancic J."/>
            <person name="Zalar P."/>
            <person name="Gunde-Cimerman N."/>
        </authorList>
    </citation>
    <scope>NUCLEOTIDE SEQUENCE [LARGE SCALE GENOMIC DNA]</scope>
    <source>
        <strain evidence="3 4">EXF-151</strain>
    </source>
</reference>
<dbReference type="PROSITE" id="PS50097">
    <property type="entry name" value="BTB"/>
    <property type="match status" value="2"/>
</dbReference>
<evidence type="ECO:0000313" key="3">
    <source>
        <dbReference type="EMBL" id="RMY57078.1"/>
    </source>
</evidence>
<dbReference type="Gene3D" id="3.30.710.10">
    <property type="entry name" value="Potassium Channel Kv1.1, Chain A"/>
    <property type="match status" value="2"/>
</dbReference>
<feature type="coiled-coil region" evidence="1">
    <location>
        <begin position="536"/>
        <end position="563"/>
    </location>
</feature>
<dbReference type="AlphaFoldDB" id="A0A3M7CY51"/>
<protein>
    <recommendedName>
        <fullName evidence="2">BTB domain-containing protein</fullName>
    </recommendedName>
</protein>
<feature type="coiled-coil region" evidence="1">
    <location>
        <begin position="211"/>
        <end position="241"/>
    </location>
</feature>
<dbReference type="OrthoDB" id="6359816at2759"/>
<organism evidence="3 4">
    <name type="scientific">Hortaea werneckii</name>
    <name type="common">Black yeast</name>
    <name type="synonym">Cladosporium werneckii</name>
    <dbReference type="NCBI Taxonomy" id="91943"/>
    <lineage>
        <taxon>Eukaryota</taxon>
        <taxon>Fungi</taxon>
        <taxon>Dikarya</taxon>
        <taxon>Ascomycota</taxon>
        <taxon>Pezizomycotina</taxon>
        <taxon>Dothideomycetes</taxon>
        <taxon>Dothideomycetidae</taxon>
        <taxon>Mycosphaerellales</taxon>
        <taxon>Teratosphaeriaceae</taxon>
        <taxon>Hortaea</taxon>
    </lineage>
</organism>
<feature type="domain" description="BTB" evidence="2">
    <location>
        <begin position="318"/>
        <end position="385"/>
    </location>
</feature>
<gene>
    <name evidence="3" type="ORF">D0865_03304</name>
</gene>
<dbReference type="Proteomes" id="UP000270230">
    <property type="component" value="Unassembled WGS sequence"/>
</dbReference>
<dbReference type="EMBL" id="QWIN01000181">
    <property type="protein sequence ID" value="RMY57078.1"/>
    <property type="molecule type" value="Genomic_DNA"/>
</dbReference>
<dbReference type="InterPro" id="IPR000210">
    <property type="entry name" value="BTB/POZ_dom"/>
</dbReference>
<dbReference type="InterPro" id="IPR011333">
    <property type="entry name" value="SKP1/BTB/POZ_sf"/>
</dbReference>
<dbReference type="SUPFAM" id="SSF54695">
    <property type="entry name" value="POZ domain"/>
    <property type="match status" value="2"/>
</dbReference>
<dbReference type="VEuPathDB" id="FungiDB:BTJ68_02313"/>
<proteinExistence type="predicted"/>
<evidence type="ECO:0000259" key="2">
    <source>
        <dbReference type="PROSITE" id="PS50097"/>
    </source>
</evidence>
<comment type="caution">
    <text evidence="3">The sequence shown here is derived from an EMBL/GenBank/DDBJ whole genome shotgun (WGS) entry which is preliminary data.</text>
</comment>
<feature type="domain" description="BTB" evidence="2">
    <location>
        <begin position="15"/>
        <end position="82"/>
    </location>
</feature>
<evidence type="ECO:0000313" key="4">
    <source>
        <dbReference type="Proteomes" id="UP000270230"/>
    </source>
</evidence>
<dbReference type="PANTHER" id="PTHR47843">
    <property type="entry name" value="BTB DOMAIN-CONTAINING PROTEIN-RELATED"/>
    <property type="match status" value="1"/>
</dbReference>
<sequence>METVNEELLRTGSRSDLTIKCEGRTFKVHKLIVSTRSPVLARASSNGFLESHTNVIEHVQYDADTVERMIEYIYTVNYGLPTAPTIRVLNYVPGGNGATANDLAIIGVNAKLIIHARLYAIANYYDIAGLRDLAFRRFKQDIQAHNPEGFIYVIREINELVSKDETRLHGIIHDLCFRNIDTFANDGSFMTALASSPGLQDFTVGLLREVAQKKEGQKRGLERELERKDAEIRRIKEHRDDKATHTRDVLKTLMGVVTPGRRECSKDTGDAMQDHSDADSRPILILRQPPPVNPIMANVYTQSLLNEIAELWRTGEGSDMTIKCEGCEFKVHRLLVSAASPILKAACHNGMRESQTGVVEHKTFDADTVERMLEFIYTRDYEVPWRPTVATGAIRTPELNSDAEEVLVTSTSAWWIAHTRMYAIGDYYQLPTLKDQALVRLQNAAVDPFELHDFANVLKEAYKLIGKHETDFHHMIQTFCRENVIVLTLEKTFMAALAEAPEMQELTASLLGQVTRELEEEGLYSRALEASQKGDLNIARSNAEMAQQRIEREREDHAKVTAALRSQVDHCQAVIKGLMDNVGRLPLRCPNIRCSSTNKAPWKLQRQAHADYGEGTGFVEIQCGRCGHKLSK</sequence>
<name>A0A3M7CY51_HORWE</name>
<keyword evidence="1" id="KW-0175">Coiled coil</keyword>
<accession>A0A3M7CY51</accession>
<dbReference type="CDD" id="cd18186">
    <property type="entry name" value="BTB_POZ_ZBTB_KLHL-like"/>
    <property type="match status" value="2"/>
</dbReference>
<dbReference type="PANTHER" id="PTHR47843:SF5">
    <property type="entry name" value="BTB_POZ DOMAIN PROTEIN"/>
    <property type="match status" value="1"/>
</dbReference>
<dbReference type="SMART" id="SM00225">
    <property type="entry name" value="BTB"/>
    <property type="match status" value="2"/>
</dbReference>
<dbReference type="Pfam" id="PF00651">
    <property type="entry name" value="BTB"/>
    <property type="match status" value="2"/>
</dbReference>